<keyword evidence="10" id="KW-0378">Hydrolase</keyword>
<dbReference type="SUPFAM" id="SSF56281">
    <property type="entry name" value="Metallo-hydrolase/oxidoreductase"/>
    <property type="match status" value="1"/>
</dbReference>
<evidence type="ECO:0000256" key="1">
    <source>
        <dbReference type="ARBA" id="ARBA00001526"/>
    </source>
</evidence>
<evidence type="ECO:0000256" key="4">
    <source>
        <dbReference type="ARBA" id="ARBA00005250"/>
    </source>
</evidence>
<evidence type="ECO:0000256" key="6">
    <source>
        <dbReference type="ARBA" id="ARBA00012865"/>
    </source>
</evidence>
<comment type="subcellular location">
    <subcellularLocation>
        <location evidence="3">Periplasm</location>
    </subcellularLocation>
</comment>
<protein>
    <recommendedName>
        <fullName evidence="6">beta-lactamase</fullName>
        <ecNumber evidence="6">3.5.2.6</ecNumber>
    </recommendedName>
</protein>
<dbReference type="GO" id="GO:0017001">
    <property type="term" value="P:antibiotic catabolic process"/>
    <property type="evidence" value="ECO:0007669"/>
    <property type="project" value="UniProtKB-ARBA"/>
</dbReference>
<keyword evidence="12" id="KW-0046">Antibiotic resistance</keyword>
<evidence type="ECO:0000259" key="13">
    <source>
        <dbReference type="SMART" id="SM00849"/>
    </source>
</evidence>
<sequence>MRIRKILPLAFFIVFVGCRSQETDKPVYESENLRVEKLTAHTFVHVSYLETQDYGKVPCNGMVVIHKGEAVVFDTPTNIMASDELINWIENQDGVEVKAVVATHFHDDCLGGLEAFHRKNITSYATKLTKDLAEDRGVPVPQNGFESHLELMIGGKKVISEFLGEGHTRDNIIGYLASDKVMFGGCLIKSDGAGKGNLNDANTKEWSNTVERLKAKYPDVEVVIPGHGDSGGIQLLDYTIDLFKE</sequence>
<evidence type="ECO:0000313" key="14">
    <source>
        <dbReference type="EMBL" id="MRX65009.1"/>
    </source>
</evidence>
<dbReference type="AlphaFoldDB" id="A0A6I2MQA9"/>
<reference evidence="14 15" key="1">
    <citation type="submission" date="2019-11" db="EMBL/GenBank/DDBJ databases">
        <title>Maribacter lutea sp. nov., a marine bacterium isolated from intertidal sand.</title>
        <authorList>
            <person name="Liu A."/>
        </authorList>
    </citation>
    <scope>NUCLEOTIDE SEQUENCE [LARGE SCALE GENOMIC DNA]</scope>
    <source>
        <strain evidence="14 15">RZ05</strain>
    </source>
</reference>
<evidence type="ECO:0000256" key="10">
    <source>
        <dbReference type="ARBA" id="ARBA00022801"/>
    </source>
</evidence>
<dbReference type="PANTHER" id="PTHR42951">
    <property type="entry name" value="METALLO-BETA-LACTAMASE DOMAIN-CONTAINING"/>
    <property type="match status" value="1"/>
</dbReference>
<evidence type="ECO:0000313" key="15">
    <source>
        <dbReference type="Proteomes" id="UP000443153"/>
    </source>
</evidence>
<comment type="catalytic activity">
    <reaction evidence="1">
        <text>a beta-lactam + H2O = a substituted beta-amino acid</text>
        <dbReference type="Rhea" id="RHEA:20401"/>
        <dbReference type="ChEBI" id="CHEBI:15377"/>
        <dbReference type="ChEBI" id="CHEBI:35627"/>
        <dbReference type="ChEBI" id="CHEBI:140347"/>
        <dbReference type="EC" id="3.5.2.6"/>
    </reaction>
</comment>
<dbReference type="RefSeq" id="WP_154367432.1">
    <property type="nucleotide sequence ID" value="NZ_WKJH01000021.1"/>
</dbReference>
<evidence type="ECO:0000256" key="3">
    <source>
        <dbReference type="ARBA" id="ARBA00004418"/>
    </source>
</evidence>
<feature type="domain" description="Metallo-beta-lactamase" evidence="13">
    <location>
        <begin position="58"/>
        <end position="227"/>
    </location>
</feature>
<dbReference type="InterPro" id="IPR001279">
    <property type="entry name" value="Metallo-B-lactamas"/>
</dbReference>
<evidence type="ECO:0000256" key="2">
    <source>
        <dbReference type="ARBA" id="ARBA00001947"/>
    </source>
</evidence>
<keyword evidence="8" id="KW-0732">Signal</keyword>
<evidence type="ECO:0000256" key="9">
    <source>
        <dbReference type="ARBA" id="ARBA00022764"/>
    </source>
</evidence>
<organism evidence="14 15">
    <name type="scientific">Maribacter luteus</name>
    <dbReference type="NCBI Taxonomy" id="2594478"/>
    <lineage>
        <taxon>Bacteria</taxon>
        <taxon>Pseudomonadati</taxon>
        <taxon>Bacteroidota</taxon>
        <taxon>Flavobacteriia</taxon>
        <taxon>Flavobacteriales</taxon>
        <taxon>Flavobacteriaceae</taxon>
        <taxon>Maribacter</taxon>
    </lineage>
</organism>
<dbReference type="EC" id="3.5.2.6" evidence="6"/>
<evidence type="ECO:0000256" key="8">
    <source>
        <dbReference type="ARBA" id="ARBA00022729"/>
    </source>
</evidence>
<accession>A0A6I2MQA9</accession>
<comment type="cofactor">
    <cofactor evidence="2">
        <name>Zn(2+)</name>
        <dbReference type="ChEBI" id="CHEBI:29105"/>
    </cofactor>
</comment>
<keyword evidence="11" id="KW-0862">Zinc</keyword>
<dbReference type="PROSITE" id="PS51257">
    <property type="entry name" value="PROKAR_LIPOPROTEIN"/>
    <property type="match status" value="1"/>
</dbReference>
<name>A0A6I2MQA9_9FLAO</name>
<dbReference type="EMBL" id="WKJH01000021">
    <property type="protein sequence ID" value="MRX65009.1"/>
    <property type="molecule type" value="Genomic_DNA"/>
</dbReference>
<dbReference type="Pfam" id="PF00753">
    <property type="entry name" value="Lactamase_B"/>
    <property type="match status" value="1"/>
</dbReference>
<dbReference type="SMART" id="SM00849">
    <property type="entry name" value="Lactamase_B"/>
    <property type="match status" value="1"/>
</dbReference>
<comment type="similarity">
    <text evidence="4">Belongs to the metallo-beta-lactamase superfamily. Class-B beta-lactamase family.</text>
</comment>
<dbReference type="NCBIfam" id="NF033088">
    <property type="entry name" value="bla_subclass_B1"/>
    <property type="match status" value="1"/>
</dbReference>
<evidence type="ECO:0000256" key="5">
    <source>
        <dbReference type="ARBA" id="ARBA00011245"/>
    </source>
</evidence>
<comment type="subunit">
    <text evidence="5">Monomer.</text>
</comment>
<dbReference type="Gene3D" id="3.60.15.10">
    <property type="entry name" value="Ribonuclease Z/Hydroxyacylglutathione hydrolase-like"/>
    <property type="match status" value="1"/>
</dbReference>
<dbReference type="PANTHER" id="PTHR42951:SF4">
    <property type="entry name" value="ACYL-COENZYME A THIOESTERASE MBLAC2"/>
    <property type="match status" value="1"/>
</dbReference>
<evidence type="ECO:0000256" key="7">
    <source>
        <dbReference type="ARBA" id="ARBA00022723"/>
    </source>
</evidence>
<dbReference type="InterPro" id="IPR036866">
    <property type="entry name" value="RibonucZ/Hydroxyglut_hydro"/>
</dbReference>
<proteinExistence type="inferred from homology"/>
<keyword evidence="9" id="KW-0574">Periplasm</keyword>
<dbReference type="OrthoDB" id="9769598at2"/>
<gene>
    <name evidence="14" type="primary">bla</name>
    <name evidence="14" type="ORF">GJ691_12650</name>
</gene>
<keyword evidence="7" id="KW-0479">Metal-binding</keyword>
<evidence type="ECO:0000256" key="12">
    <source>
        <dbReference type="ARBA" id="ARBA00023251"/>
    </source>
</evidence>
<comment type="caution">
    <text evidence="14">The sequence shown here is derived from an EMBL/GenBank/DDBJ whole genome shotgun (WGS) entry which is preliminary data.</text>
</comment>
<dbReference type="InterPro" id="IPR050855">
    <property type="entry name" value="NDM-1-like"/>
</dbReference>
<dbReference type="CDD" id="cd16302">
    <property type="entry name" value="CcrA-like_MBL-B1"/>
    <property type="match status" value="1"/>
</dbReference>
<keyword evidence="15" id="KW-1185">Reference proteome</keyword>
<evidence type="ECO:0000256" key="11">
    <source>
        <dbReference type="ARBA" id="ARBA00022833"/>
    </source>
</evidence>
<dbReference type="Proteomes" id="UP000443153">
    <property type="component" value="Unassembled WGS sequence"/>
</dbReference>
<dbReference type="InterPro" id="IPR058199">
    <property type="entry name" value="BlaB//VIM/IMP-1"/>
</dbReference>